<dbReference type="AlphaFoldDB" id="A0AAW7XCP8"/>
<dbReference type="GO" id="GO:0005737">
    <property type="term" value="C:cytoplasm"/>
    <property type="evidence" value="ECO:0007669"/>
    <property type="project" value="UniProtKB-SubCell"/>
</dbReference>
<keyword evidence="6 9" id="KW-0489">Methyltransferase</keyword>
<dbReference type="Gene3D" id="3.40.50.150">
    <property type="entry name" value="Vaccinia Virus protein VP39"/>
    <property type="match status" value="1"/>
</dbReference>
<accession>A0AAW7XCP8</accession>
<dbReference type="PIRSF" id="PIRSF023956">
    <property type="entry name" value="Thiopurine_S-methyltransferase"/>
    <property type="match status" value="1"/>
</dbReference>
<dbReference type="SUPFAM" id="SSF53335">
    <property type="entry name" value="S-adenosyl-L-methionine-dependent methyltransferases"/>
    <property type="match status" value="1"/>
</dbReference>
<keyword evidence="8 9" id="KW-0949">S-adenosyl-L-methionine</keyword>
<evidence type="ECO:0000256" key="6">
    <source>
        <dbReference type="ARBA" id="ARBA00022603"/>
    </source>
</evidence>
<dbReference type="EC" id="2.1.1.67" evidence="4 9"/>
<dbReference type="GO" id="GO:0008119">
    <property type="term" value="F:thiopurine S-methyltransferase activity"/>
    <property type="evidence" value="ECO:0007669"/>
    <property type="project" value="UniProtKB-UniRule"/>
</dbReference>
<dbReference type="PANTHER" id="PTHR10259">
    <property type="entry name" value="THIOPURINE S-METHYLTRANSFERASE"/>
    <property type="match status" value="1"/>
</dbReference>
<dbReference type="InterPro" id="IPR025835">
    <property type="entry name" value="Thiopurine_S-MeTrfase"/>
</dbReference>
<evidence type="ECO:0000256" key="9">
    <source>
        <dbReference type="HAMAP-Rule" id="MF_00812"/>
    </source>
</evidence>
<dbReference type="PANTHER" id="PTHR10259:SF11">
    <property type="entry name" value="THIOPURINE S-METHYLTRANSFERASE"/>
    <property type="match status" value="1"/>
</dbReference>
<dbReference type="PROSITE" id="PS51585">
    <property type="entry name" value="SAM_MT_TPMT"/>
    <property type="match status" value="1"/>
</dbReference>
<feature type="binding site" evidence="9">
    <location>
        <position position="45"/>
    </location>
    <ligand>
        <name>S-adenosyl-L-methionine</name>
        <dbReference type="ChEBI" id="CHEBI:59789"/>
    </ligand>
</feature>
<feature type="binding site" evidence="9">
    <location>
        <position position="66"/>
    </location>
    <ligand>
        <name>S-adenosyl-L-methionine</name>
        <dbReference type="ChEBI" id="CHEBI:59789"/>
    </ligand>
</feature>
<dbReference type="HAMAP" id="MF_00812">
    <property type="entry name" value="Thiopur_methtran"/>
    <property type="match status" value="1"/>
</dbReference>
<dbReference type="Pfam" id="PF05724">
    <property type="entry name" value="TPMT"/>
    <property type="match status" value="1"/>
</dbReference>
<feature type="binding site" evidence="9">
    <location>
        <position position="123"/>
    </location>
    <ligand>
        <name>S-adenosyl-L-methionine</name>
        <dbReference type="ChEBI" id="CHEBI:59789"/>
    </ligand>
</feature>
<evidence type="ECO:0000256" key="5">
    <source>
        <dbReference type="ARBA" id="ARBA00022490"/>
    </source>
</evidence>
<evidence type="ECO:0000256" key="7">
    <source>
        <dbReference type="ARBA" id="ARBA00022679"/>
    </source>
</evidence>
<protein>
    <recommendedName>
        <fullName evidence="4 9">Thiopurine S-methyltransferase</fullName>
        <ecNumber evidence="4 9">2.1.1.67</ecNumber>
    </recommendedName>
    <alternativeName>
        <fullName evidence="9">Thiopurine methyltransferase</fullName>
    </alternativeName>
</protein>
<reference evidence="10" key="1">
    <citation type="submission" date="2023-07" db="EMBL/GenBank/DDBJ databases">
        <title>Genome content predicts the carbon catabolic preferences of heterotrophic bacteria.</title>
        <authorList>
            <person name="Gralka M."/>
        </authorList>
    </citation>
    <scope>NUCLEOTIDE SEQUENCE</scope>
    <source>
        <strain evidence="10">I2M16</strain>
    </source>
</reference>
<comment type="similarity">
    <text evidence="3 9">Belongs to the class I-like SAM-binding methyltransferase superfamily. TPMT family.</text>
</comment>
<gene>
    <name evidence="10" type="primary">tmpT</name>
    <name evidence="9" type="synonym">tpm</name>
    <name evidence="10" type="ORF">Q4490_00245</name>
</gene>
<proteinExistence type="inferred from homology"/>
<feature type="binding site" evidence="9">
    <location>
        <position position="10"/>
    </location>
    <ligand>
        <name>S-adenosyl-L-methionine</name>
        <dbReference type="ChEBI" id="CHEBI:59789"/>
    </ligand>
</feature>
<dbReference type="GO" id="GO:0010038">
    <property type="term" value="P:response to metal ion"/>
    <property type="evidence" value="ECO:0007669"/>
    <property type="project" value="InterPro"/>
</dbReference>
<evidence type="ECO:0000313" key="11">
    <source>
        <dbReference type="Proteomes" id="UP001169862"/>
    </source>
</evidence>
<evidence type="ECO:0000256" key="2">
    <source>
        <dbReference type="ARBA" id="ARBA00004496"/>
    </source>
</evidence>
<dbReference type="NCBIfam" id="NF009732">
    <property type="entry name" value="PRK13255.1"/>
    <property type="match status" value="1"/>
</dbReference>
<evidence type="ECO:0000256" key="4">
    <source>
        <dbReference type="ARBA" id="ARBA00011905"/>
    </source>
</evidence>
<dbReference type="NCBIfam" id="TIGR03840">
    <property type="entry name" value="TMPT_Se_Te"/>
    <property type="match status" value="1"/>
</dbReference>
<comment type="subcellular location">
    <subcellularLocation>
        <location evidence="2 9">Cytoplasm</location>
    </subcellularLocation>
</comment>
<comment type="catalytic activity">
    <reaction evidence="1 9">
        <text>S-adenosyl-L-methionine + a thiopurine = S-adenosyl-L-homocysteine + a thiopurine S-methylether.</text>
        <dbReference type="EC" id="2.1.1.67"/>
    </reaction>
</comment>
<keyword evidence="7 9" id="KW-0808">Transferase</keyword>
<dbReference type="GO" id="GO:0032259">
    <property type="term" value="P:methylation"/>
    <property type="evidence" value="ECO:0007669"/>
    <property type="project" value="UniProtKB-KW"/>
</dbReference>
<dbReference type="RefSeq" id="WP_075172553.1">
    <property type="nucleotide sequence ID" value="NZ_CAXHZV010000014.1"/>
</dbReference>
<evidence type="ECO:0000256" key="8">
    <source>
        <dbReference type="ARBA" id="ARBA00022691"/>
    </source>
</evidence>
<evidence type="ECO:0000256" key="3">
    <source>
        <dbReference type="ARBA" id="ARBA00008145"/>
    </source>
</evidence>
<evidence type="ECO:0000256" key="1">
    <source>
        <dbReference type="ARBA" id="ARBA00000903"/>
    </source>
</evidence>
<dbReference type="InterPro" id="IPR029063">
    <property type="entry name" value="SAM-dependent_MTases_sf"/>
</dbReference>
<evidence type="ECO:0000313" key="10">
    <source>
        <dbReference type="EMBL" id="MDO6451979.1"/>
    </source>
</evidence>
<dbReference type="FunFam" id="3.40.50.150:FF:000101">
    <property type="entry name" value="Thiopurine S-methyltransferase"/>
    <property type="match status" value="1"/>
</dbReference>
<sequence length="213" mass="23865">MEASFWHQKWERKEIAFHEGDTNALLLAHFDKLNLAPSSRVFIPLCGKTRDIAWLLASGYQVVGAELSELAIKALFEELGVEPNITLHGNFMRYHAPDIDIFVGDFFDLTAEIIGEVDAIYDRAALVALNDSLRGQYAEHLINISRAAAQLIITYEYDQTVIPGPPFSVEESQVREFYEATYQLTFVERQAIEGGLKGKVASSEAVWLLKASV</sequence>
<dbReference type="EMBL" id="JAUOPG010000001">
    <property type="protein sequence ID" value="MDO6451979.1"/>
    <property type="molecule type" value="Genomic_DNA"/>
</dbReference>
<dbReference type="InterPro" id="IPR022474">
    <property type="entry name" value="Thiopur_S-MeTfrase_Se/Te_detox"/>
</dbReference>
<organism evidence="10 11">
    <name type="scientific">Neptunomonas phycophila</name>
    <dbReference type="NCBI Taxonomy" id="1572645"/>
    <lineage>
        <taxon>Bacteria</taxon>
        <taxon>Pseudomonadati</taxon>
        <taxon>Pseudomonadota</taxon>
        <taxon>Gammaproteobacteria</taxon>
        <taxon>Oceanospirillales</taxon>
        <taxon>Oceanospirillaceae</taxon>
        <taxon>Neptunomonas</taxon>
    </lineage>
</organism>
<name>A0AAW7XCP8_9GAMM</name>
<dbReference type="Proteomes" id="UP001169862">
    <property type="component" value="Unassembled WGS sequence"/>
</dbReference>
<keyword evidence="5 9" id="KW-0963">Cytoplasm</keyword>
<dbReference type="InterPro" id="IPR008854">
    <property type="entry name" value="TPMT"/>
</dbReference>
<comment type="caution">
    <text evidence="10">The sequence shown here is derived from an EMBL/GenBank/DDBJ whole genome shotgun (WGS) entry which is preliminary data.</text>
</comment>